<feature type="region of interest" description="Disordered" evidence="1">
    <location>
        <begin position="58"/>
        <end position="82"/>
    </location>
</feature>
<reference evidence="4" key="1">
    <citation type="journal article" date="2019" name="Int. J. Syst. Evol. Microbiol.">
        <title>The Global Catalogue of Microorganisms (GCM) 10K type strain sequencing project: providing services to taxonomists for standard genome sequencing and annotation.</title>
        <authorList>
            <consortium name="The Broad Institute Genomics Platform"/>
            <consortium name="The Broad Institute Genome Sequencing Center for Infectious Disease"/>
            <person name="Wu L."/>
            <person name="Ma J."/>
        </authorList>
    </citation>
    <scope>NUCLEOTIDE SEQUENCE [LARGE SCALE GENOMIC DNA]</scope>
    <source>
        <strain evidence="4">CCM 7224</strain>
    </source>
</reference>
<evidence type="ECO:0000256" key="1">
    <source>
        <dbReference type="SAM" id="MobiDB-lite"/>
    </source>
</evidence>
<accession>A0ABV9UL69</accession>
<protein>
    <submittedName>
        <fullName evidence="3">Nuclease-related domain-containing protein</fullName>
    </submittedName>
</protein>
<evidence type="ECO:0000313" key="3">
    <source>
        <dbReference type="EMBL" id="MFC4957246.1"/>
    </source>
</evidence>
<organism evidence="3 4">
    <name type="scientific">Streptomyces mauvecolor</name>
    <dbReference type="NCBI Taxonomy" id="58345"/>
    <lineage>
        <taxon>Bacteria</taxon>
        <taxon>Bacillati</taxon>
        <taxon>Actinomycetota</taxon>
        <taxon>Actinomycetes</taxon>
        <taxon>Kitasatosporales</taxon>
        <taxon>Streptomycetaceae</taxon>
        <taxon>Streptomyces</taxon>
    </lineage>
</organism>
<sequence>MSDLKITVWKRYGHDRLYVNLPNGVAVAFLDRHTGKVTILRAEYRTAATEALVQYLPAAEPAPPPPRSSAPPRPKVHPLPELSREDDLALWPPGKALRDKLRSEGPGPAKRFVNLLLRRKTEWDSWRKGLAGEKRVGRELRRLSGDGWLVLHSVPLPRKVDIDHLLIGPGGVFSINTKRHPDKDVWVGDDMVKVNHGKPQPYLRKSRAEARRVQRVLERYCDFEVPVTPVLVFVDIRHLDKVATLLDVRVYEERAVSALGPLTGVFQPEQVRQLYEAARRKAIWENA</sequence>
<comment type="caution">
    <text evidence="3">The sequence shown here is derived from an EMBL/GenBank/DDBJ whole genome shotgun (WGS) entry which is preliminary data.</text>
</comment>
<keyword evidence="4" id="KW-1185">Reference proteome</keyword>
<dbReference type="PROSITE" id="PS50965">
    <property type="entry name" value="NERD"/>
    <property type="match status" value="1"/>
</dbReference>
<dbReference type="Pfam" id="PF08378">
    <property type="entry name" value="NERD"/>
    <property type="match status" value="1"/>
</dbReference>
<feature type="domain" description="NERD" evidence="2">
    <location>
        <begin position="128"/>
        <end position="240"/>
    </location>
</feature>
<dbReference type="EMBL" id="JBHSIZ010000016">
    <property type="protein sequence ID" value="MFC4957246.1"/>
    <property type="molecule type" value="Genomic_DNA"/>
</dbReference>
<dbReference type="InterPro" id="IPR011528">
    <property type="entry name" value="NERD"/>
</dbReference>
<gene>
    <name evidence="3" type="ORF">ACFPFX_13215</name>
</gene>
<proteinExistence type="predicted"/>
<dbReference type="RefSeq" id="WP_344377520.1">
    <property type="nucleotide sequence ID" value="NZ_BAAASQ010000018.1"/>
</dbReference>
<dbReference type="Proteomes" id="UP001595834">
    <property type="component" value="Unassembled WGS sequence"/>
</dbReference>
<evidence type="ECO:0000259" key="2">
    <source>
        <dbReference type="PROSITE" id="PS50965"/>
    </source>
</evidence>
<feature type="compositionally biased region" description="Pro residues" evidence="1">
    <location>
        <begin position="60"/>
        <end position="73"/>
    </location>
</feature>
<evidence type="ECO:0000313" key="4">
    <source>
        <dbReference type="Proteomes" id="UP001595834"/>
    </source>
</evidence>
<name>A0ABV9UL69_9ACTN</name>